<reference evidence="1" key="2">
    <citation type="journal article" date="2022" name="New Phytol.">
        <title>Evolutionary transition to the ectomycorrhizal habit in the genomes of a hyperdiverse lineage of mushroom-forming fungi.</title>
        <authorList>
            <person name="Looney B."/>
            <person name="Miyauchi S."/>
            <person name="Morin E."/>
            <person name="Drula E."/>
            <person name="Courty P.E."/>
            <person name="Kohler A."/>
            <person name="Kuo A."/>
            <person name="LaButti K."/>
            <person name="Pangilinan J."/>
            <person name="Lipzen A."/>
            <person name="Riley R."/>
            <person name="Andreopoulos W."/>
            <person name="He G."/>
            <person name="Johnson J."/>
            <person name="Nolan M."/>
            <person name="Tritt A."/>
            <person name="Barry K.W."/>
            <person name="Grigoriev I.V."/>
            <person name="Nagy L.G."/>
            <person name="Hibbett D."/>
            <person name="Henrissat B."/>
            <person name="Matheny P.B."/>
            <person name="Labbe J."/>
            <person name="Martin F.M."/>
        </authorList>
    </citation>
    <scope>NUCLEOTIDE SEQUENCE</scope>
    <source>
        <strain evidence="1">HHB10654</strain>
    </source>
</reference>
<dbReference type="Proteomes" id="UP000814140">
    <property type="component" value="Unassembled WGS sequence"/>
</dbReference>
<comment type="caution">
    <text evidence="1">The sequence shown here is derived from an EMBL/GenBank/DDBJ whole genome shotgun (WGS) entry which is preliminary data.</text>
</comment>
<sequence length="137" mass="14949">MPLIPRSGSFNSGTLTPNPFAGGFMNFFLSMATYASYGILIIAVCAGLAYLCFNIFVVSRKVYSILKGLVKRYGPSIREWWAGRLSQSCGWLFGLPARTYGWSARCLAQVRGWFAARNAQAGGPVRKSLGPGGRRGR</sequence>
<keyword evidence="2" id="KW-1185">Reference proteome</keyword>
<protein>
    <submittedName>
        <fullName evidence="1">Uncharacterized protein</fullName>
    </submittedName>
</protein>
<organism evidence="1 2">
    <name type="scientific">Artomyces pyxidatus</name>
    <dbReference type="NCBI Taxonomy" id="48021"/>
    <lineage>
        <taxon>Eukaryota</taxon>
        <taxon>Fungi</taxon>
        <taxon>Dikarya</taxon>
        <taxon>Basidiomycota</taxon>
        <taxon>Agaricomycotina</taxon>
        <taxon>Agaricomycetes</taxon>
        <taxon>Russulales</taxon>
        <taxon>Auriscalpiaceae</taxon>
        <taxon>Artomyces</taxon>
    </lineage>
</organism>
<evidence type="ECO:0000313" key="2">
    <source>
        <dbReference type="Proteomes" id="UP000814140"/>
    </source>
</evidence>
<name>A0ACB8SMQ0_9AGAM</name>
<evidence type="ECO:0000313" key="1">
    <source>
        <dbReference type="EMBL" id="KAI0057161.1"/>
    </source>
</evidence>
<accession>A0ACB8SMQ0</accession>
<reference evidence="1" key="1">
    <citation type="submission" date="2021-03" db="EMBL/GenBank/DDBJ databases">
        <authorList>
            <consortium name="DOE Joint Genome Institute"/>
            <person name="Ahrendt S."/>
            <person name="Looney B.P."/>
            <person name="Miyauchi S."/>
            <person name="Morin E."/>
            <person name="Drula E."/>
            <person name="Courty P.E."/>
            <person name="Chicoki N."/>
            <person name="Fauchery L."/>
            <person name="Kohler A."/>
            <person name="Kuo A."/>
            <person name="Labutti K."/>
            <person name="Pangilinan J."/>
            <person name="Lipzen A."/>
            <person name="Riley R."/>
            <person name="Andreopoulos W."/>
            <person name="He G."/>
            <person name="Johnson J."/>
            <person name="Barry K.W."/>
            <person name="Grigoriev I.V."/>
            <person name="Nagy L."/>
            <person name="Hibbett D."/>
            <person name="Henrissat B."/>
            <person name="Matheny P.B."/>
            <person name="Labbe J."/>
            <person name="Martin F."/>
        </authorList>
    </citation>
    <scope>NUCLEOTIDE SEQUENCE</scope>
    <source>
        <strain evidence="1">HHB10654</strain>
    </source>
</reference>
<gene>
    <name evidence="1" type="ORF">BV25DRAFT_1453257</name>
</gene>
<dbReference type="EMBL" id="MU277251">
    <property type="protein sequence ID" value="KAI0057161.1"/>
    <property type="molecule type" value="Genomic_DNA"/>
</dbReference>
<proteinExistence type="predicted"/>